<name>A0A5E4Z9U8_9BURK</name>
<dbReference type="PANTHER" id="PTHR36571:SF1">
    <property type="entry name" value="PROTEIN YGIW"/>
    <property type="match status" value="1"/>
</dbReference>
<proteinExistence type="predicted"/>
<reference evidence="3 4" key="1">
    <citation type="submission" date="2019-08" db="EMBL/GenBank/DDBJ databases">
        <authorList>
            <person name="Peeters C."/>
        </authorList>
    </citation>
    <scope>NUCLEOTIDE SEQUENCE [LARGE SCALE GENOMIC DNA]</scope>
    <source>
        <strain evidence="3 4">LMG 30175</strain>
    </source>
</reference>
<dbReference type="OrthoDB" id="6650354at2"/>
<evidence type="ECO:0000313" key="4">
    <source>
        <dbReference type="Proteomes" id="UP000414233"/>
    </source>
</evidence>
<accession>A0A5E4Z9U8</accession>
<feature type="signal peptide" evidence="2">
    <location>
        <begin position="1"/>
        <end position="24"/>
    </location>
</feature>
<dbReference type="Pfam" id="PF04076">
    <property type="entry name" value="BOF"/>
    <property type="match status" value="1"/>
</dbReference>
<organism evidence="3 4">
    <name type="scientific">Pandoraea terrae</name>
    <dbReference type="NCBI Taxonomy" id="1537710"/>
    <lineage>
        <taxon>Bacteria</taxon>
        <taxon>Pseudomonadati</taxon>
        <taxon>Pseudomonadota</taxon>
        <taxon>Betaproteobacteria</taxon>
        <taxon>Burkholderiales</taxon>
        <taxon>Burkholderiaceae</taxon>
        <taxon>Pandoraea</taxon>
    </lineage>
</organism>
<dbReference type="InterPro" id="IPR005220">
    <property type="entry name" value="CarO-like"/>
</dbReference>
<evidence type="ECO:0000256" key="1">
    <source>
        <dbReference type="ARBA" id="ARBA00022729"/>
    </source>
</evidence>
<dbReference type="SUPFAM" id="SSF101756">
    <property type="entry name" value="Hypothetical protein YgiW"/>
    <property type="match status" value="1"/>
</dbReference>
<keyword evidence="4" id="KW-1185">Reference proteome</keyword>
<dbReference type="AlphaFoldDB" id="A0A5E4Z9U8"/>
<gene>
    <name evidence="3" type="ORF">PTE30175_05105</name>
</gene>
<evidence type="ECO:0000256" key="2">
    <source>
        <dbReference type="SAM" id="SignalP"/>
    </source>
</evidence>
<dbReference type="Gene3D" id="2.40.50.200">
    <property type="entry name" value="Bacterial OB-fold"/>
    <property type="match status" value="1"/>
</dbReference>
<protein>
    <submittedName>
        <fullName evidence="3">Stress-induced protein YgiW</fullName>
    </submittedName>
</protein>
<feature type="chain" id="PRO_5022832780" evidence="2">
    <location>
        <begin position="25"/>
        <end position="137"/>
    </location>
</feature>
<dbReference type="NCBIfam" id="NF033674">
    <property type="entry name" value="stress_OB_fold"/>
    <property type="match status" value="1"/>
</dbReference>
<sequence length="137" mass="14964">MMHLMKFRSLAIAVLASLAFSAHARYMGPGAVAIPASAATADTRMLGKVVQAIVAPDDSLVMLEGHIIQQQRLRSGNAPDKFYTFKDDTGSVTVEIKPKAMPAQKFDHKTPVRLFGEVDHGRYGAKIDVKRIEIVKS</sequence>
<keyword evidence="1 2" id="KW-0732">Signal</keyword>
<dbReference type="Proteomes" id="UP000414233">
    <property type="component" value="Unassembled WGS sequence"/>
</dbReference>
<dbReference type="EMBL" id="CABPRZ010000034">
    <property type="protein sequence ID" value="VVE57497.1"/>
    <property type="molecule type" value="Genomic_DNA"/>
</dbReference>
<evidence type="ECO:0000313" key="3">
    <source>
        <dbReference type="EMBL" id="VVE57497.1"/>
    </source>
</evidence>
<dbReference type="InterPro" id="IPR036700">
    <property type="entry name" value="BOBF_sf"/>
</dbReference>
<dbReference type="PANTHER" id="PTHR36571">
    <property type="entry name" value="PROTEIN YGIW"/>
    <property type="match status" value="1"/>
</dbReference>